<keyword evidence="5 6" id="KW-0472">Membrane</keyword>
<evidence type="ECO:0000256" key="4">
    <source>
        <dbReference type="ARBA" id="ARBA00022989"/>
    </source>
</evidence>
<reference evidence="8" key="1">
    <citation type="submission" date="2017-09" db="EMBL/GenBank/DDBJ databases">
        <authorList>
            <person name="Varghese N."/>
            <person name="Submissions S."/>
        </authorList>
    </citation>
    <scope>NUCLEOTIDE SEQUENCE [LARGE SCALE GENOMIC DNA]</scope>
    <source>
        <strain evidence="8">C7</strain>
    </source>
</reference>
<feature type="transmembrane region" description="Helical" evidence="6">
    <location>
        <begin position="127"/>
        <end position="143"/>
    </location>
</feature>
<dbReference type="GO" id="GO:0005886">
    <property type="term" value="C:plasma membrane"/>
    <property type="evidence" value="ECO:0007669"/>
    <property type="project" value="UniProtKB-SubCell"/>
</dbReference>
<dbReference type="Pfam" id="PF01810">
    <property type="entry name" value="LysE"/>
    <property type="match status" value="1"/>
</dbReference>
<evidence type="ECO:0000313" key="7">
    <source>
        <dbReference type="EMBL" id="SOH92494.1"/>
    </source>
</evidence>
<evidence type="ECO:0000256" key="2">
    <source>
        <dbReference type="ARBA" id="ARBA00022475"/>
    </source>
</evidence>
<protein>
    <submittedName>
        <fullName evidence="7">Threonine/homoserine/homoserine lactone efflux protein</fullName>
    </submittedName>
</protein>
<sequence>MNPADFGLIMVAALIAVASPGPATLAITSTSMQRGRAHGVSVASGVLTGSLMWSCAAALGLGGIMAAHAGLLEVLRYAAAFYLLWLAYKSARSAVRAGNPVAKPSDARALRGSYLRGLGLHLTNPKAIFFFGALYTVGIPATATTLDVVMVVALIAVQSATVFLGYAVLFSSARAQAVYLRSRRWIEGAVAVLFAGAALRILRGGLT</sequence>
<keyword evidence="8" id="KW-1185">Reference proteome</keyword>
<dbReference type="PANTHER" id="PTHR30086">
    <property type="entry name" value="ARGININE EXPORTER PROTEIN ARGO"/>
    <property type="match status" value="1"/>
</dbReference>
<organism evidence="7 8">
    <name type="scientific">Pontivivens marinum</name>
    <dbReference type="NCBI Taxonomy" id="1690039"/>
    <lineage>
        <taxon>Bacteria</taxon>
        <taxon>Pseudomonadati</taxon>
        <taxon>Pseudomonadota</taxon>
        <taxon>Alphaproteobacteria</taxon>
        <taxon>Rhodobacterales</taxon>
        <taxon>Paracoccaceae</taxon>
        <taxon>Pontivivens</taxon>
    </lineage>
</organism>
<comment type="subcellular location">
    <subcellularLocation>
        <location evidence="1">Cell membrane</location>
        <topology evidence="1">Multi-pass membrane protein</topology>
    </subcellularLocation>
</comment>
<evidence type="ECO:0000256" key="1">
    <source>
        <dbReference type="ARBA" id="ARBA00004651"/>
    </source>
</evidence>
<proteinExistence type="predicted"/>
<dbReference type="AlphaFoldDB" id="A0A2C9CMG0"/>
<dbReference type="RefSeq" id="WP_097928071.1">
    <property type="nucleotide sequence ID" value="NZ_OCTN01000001.1"/>
</dbReference>
<name>A0A2C9CMG0_9RHOB</name>
<gene>
    <name evidence="7" type="ORF">SAMN06273572_101341</name>
</gene>
<evidence type="ECO:0000256" key="6">
    <source>
        <dbReference type="SAM" id="Phobius"/>
    </source>
</evidence>
<dbReference type="OrthoDB" id="7659099at2"/>
<feature type="transmembrane region" description="Helical" evidence="6">
    <location>
        <begin position="149"/>
        <end position="173"/>
    </location>
</feature>
<feature type="transmembrane region" description="Helical" evidence="6">
    <location>
        <begin position="6"/>
        <end position="27"/>
    </location>
</feature>
<evidence type="ECO:0000256" key="5">
    <source>
        <dbReference type="ARBA" id="ARBA00023136"/>
    </source>
</evidence>
<dbReference type="GO" id="GO:0015171">
    <property type="term" value="F:amino acid transmembrane transporter activity"/>
    <property type="evidence" value="ECO:0007669"/>
    <property type="project" value="TreeGrafter"/>
</dbReference>
<keyword evidence="4 6" id="KW-1133">Transmembrane helix</keyword>
<evidence type="ECO:0000313" key="8">
    <source>
        <dbReference type="Proteomes" id="UP000220034"/>
    </source>
</evidence>
<dbReference type="PANTHER" id="PTHR30086:SF19">
    <property type="entry name" value="THREONINE EFFLUX PROTEIN"/>
    <property type="match status" value="1"/>
</dbReference>
<keyword evidence="3 6" id="KW-0812">Transmembrane</keyword>
<accession>A0A2C9CMG0</accession>
<feature type="transmembrane region" description="Helical" evidence="6">
    <location>
        <begin position="39"/>
        <end position="59"/>
    </location>
</feature>
<feature type="transmembrane region" description="Helical" evidence="6">
    <location>
        <begin position="185"/>
        <end position="202"/>
    </location>
</feature>
<keyword evidence="2" id="KW-1003">Cell membrane</keyword>
<feature type="transmembrane region" description="Helical" evidence="6">
    <location>
        <begin position="65"/>
        <end position="88"/>
    </location>
</feature>
<evidence type="ECO:0000256" key="3">
    <source>
        <dbReference type="ARBA" id="ARBA00022692"/>
    </source>
</evidence>
<dbReference type="Proteomes" id="UP000220034">
    <property type="component" value="Unassembled WGS sequence"/>
</dbReference>
<dbReference type="InterPro" id="IPR001123">
    <property type="entry name" value="LeuE-type"/>
</dbReference>
<dbReference type="EMBL" id="OCTN01000001">
    <property type="protein sequence ID" value="SOH92494.1"/>
    <property type="molecule type" value="Genomic_DNA"/>
</dbReference>